<evidence type="ECO:0000313" key="2">
    <source>
        <dbReference type="Proteomes" id="UP001500879"/>
    </source>
</evidence>
<dbReference type="EMBL" id="BAAABX010000068">
    <property type="protein sequence ID" value="GAA0432100.1"/>
    <property type="molecule type" value="Genomic_DNA"/>
</dbReference>
<proteinExistence type="predicted"/>
<dbReference type="Proteomes" id="UP001500879">
    <property type="component" value="Unassembled WGS sequence"/>
</dbReference>
<name>A0ABP3IXQ6_9ACTN</name>
<gene>
    <name evidence="1" type="ORF">GCM10010357_62110</name>
</gene>
<protein>
    <submittedName>
        <fullName evidence="1">Uncharacterized protein</fullName>
    </submittedName>
</protein>
<sequence length="155" mass="17119">MDIRTELDNFLGEKRALVDAITREFRAGTPAKAIARSVAPAFSRDQVTQYLAAVALHDTARKALGEAGIELVDVRVTGIDAPREALVTIAADPAETPDYATLASRVRTALRDFHLTLDIPQDFPRGEDDRITDELIDEVLLDGEPMRLIKLRPRT</sequence>
<accession>A0ABP3IXQ6</accession>
<evidence type="ECO:0000313" key="1">
    <source>
        <dbReference type="EMBL" id="GAA0432100.1"/>
    </source>
</evidence>
<keyword evidence="2" id="KW-1185">Reference proteome</keyword>
<organism evidence="1 2">
    <name type="scientific">Streptomyces luteireticuli</name>
    <dbReference type="NCBI Taxonomy" id="173858"/>
    <lineage>
        <taxon>Bacteria</taxon>
        <taxon>Bacillati</taxon>
        <taxon>Actinomycetota</taxon>
        <taxon>Actinomycetes</taxon>
        <taxon>Kitasatosporales</taxon>
        <taxon>Streptomycetaceae</taxon>
        <taxon>Streptomyces</taxon>
    </lineage>
</organism>
<comment type="caution">
    <text evidence="1">The sequence shown here is derived from an EMBL/GenBank/DDBJ whole genome shotgun (WGS) entry which is preliminary data.</text>
</comment>
<reference evidence="2" key="1">
    <citation type="journal article" date="2019" name="Int. J. Syst. Evol. Microbiol.">
        <title>The Global Catalogue of Microorganisms (GCM) 10K type strain sequencing project: providing services to taxonomists for standard genome sequencing and annotation.</title>
        <authorList>
            <consortium name="The Broad Institute Genomics Platform"/>
            <consortium name="The Broad Institute Genome Sequencing Center for Infectious Disease"/>
            <person name="Wu L."/>
            <person name="Ma J."/>
        </authorList>
    </citation>
    <scope>NUCLEOTIDE SEQUENCE [LARGE SCALE GENOMIC DNA]</scope>
    <source>
        <strain evidence="2">JCM 4788</strain>
    </source>
</reference>
<dbReference type="RefSeq" id="WP_344031516.1">
    <property type="nucleotide sequence ID" value="NZ_BAAABX010000068.1"/>
</dbReference>